<dbReference type="GO" id="GO:0022857">
    <property type="term" value="F:transmembrane transporter activity"/>
    <property type="evidence" value="ECO:0007669"/>
    <property type="project" value="InterPro"/>
</dbReference>
<gene>
    <name evidence="9" type="ORF">FYJ87_02315</name>
</gene>
<evidence type="ECO:0000256" key="6">
    <source>
        <dbReference type="ARBA" id="ARBA00023136"/>
    </source>
</evidence>
<dbReference type="AlphaFoldDB" id="A0A5D4FVQ3"/>
<evidence type="ECO:0000256" key="2">
    <source>
        <dbReference type="ARBA" id="ARBA00022448"/>
    </source>
</evidence>
<feature type="transmembrane region" description="Helical" evidence="7">
    <location>
        <begin position="206"/>
        <end position="227"/>
    </location>
</feature>
<feature type="transmembrane region" description="Helical" evidence="7">
    <location>
        <begin position="331"/>
        <end position="354"/>
    </location>
</feature>
<feature type="domain" description="Major facilitator superfamily (MFS) profile" evidence="8">
    <location>
        <begin position="6"/>
        <end position="390"/>
    </location>
</feature>
<dbReference type="GO" id="GO:0005886">
    <property type="term" value="C:plasma membrane"/>
    <property type="evidence" value="ECO:0007669"/>
    <property type="project" value="UniProtKB-SubCell"/>
</dbReference>
<proteinExistence type="predicted"/>
<dbReference type="InterPro" id="IPR036259">
    <property type="entry name" value="MFS_trans_sf"/>
</dbReference>
<feature type="transmembrane region" description="Helical" evidence="7">
    <location>
        <begin position="73"/>
        <end position="91"/>
    </location>
</feature>
<dbReference type="EMBL" id="VSZI01000001">
    <property type="protein sequence ID" value="TYR19852.1"/>
    <property type="molecule type" value="Genomic_DNA"/>
</dbReference>
<organism evidence="9 10">
    <name type="scientific">Corynebacterium urealyticum</name>
    <dbReference type="NCBI Taxonomy" id="43771"/>
    <lineage>
        <taxon>Bacteria</taxon>
        <taxon>Bacillati</taxon>
        <taxon>Actinomycetota</taxon>
        <taxon>Actinomycetes</taxon>
        <taxon>Mycobacteriales</taxon>
        <taxon>Corynebacteriaceae</taxon>
        <taxon>Corynebacterium</taxon>
    </lineage>
</organism>
<feature type="transmembrane region" description="Helical" evidence="7">
    <location>
        <begin position="270"/>
        <end position="289"/>
    </location>
</feature>
<dbReference type="Proteomes" id="UP000324726">
    <property type="component" value="Unassembled WGS sequence"/>
</dbReference>
<evidence type="ECO:0000256" key="3">
    <source>
        <dbReference type="ARBA" id="ARBA00022475"/>
    </source>
</evidence>
<evidence type="ECO:0000256" key="1">
    <source>
        <dbReference type="ARBA" id="ARBA00004651"/>
    </source>
</evidence>
<feature type="transmembrane region" description="Helical" evidence="7">
    <location>
        <begin position="97"/>
        <end position="119"/>
    </location>
</feature>
<accession>A0A5D4FVQ3</accession>
<dbReference type="InterPro" id="IPR011701">
    <property type="entry name" value="MFS"/>
</dbReference>
<feature type="transmembrane region" description="Helical" evidence="7">
    <location>
        <begin position="360"/>
        <end position="381"/>
    </location>
</feature>
<evidence type="ECO:0000256" key="7">
    <source>
        <dbReference type="SAM" id="Phobius"/>
    </source>
</evidence>
<dbReference type="Gene3D" id="1.20.1250.20">
    <property type="entry name" value="MFS general substrate transporter like domains"/>
    <property type="match status" value="1"/>
</dbReference>
<feature type="transmembrane region" description="Helical" evidence="7">
    <location>
        <begin position="239"/>
        <end position="258"/>
    </location>
</feature>
<keyword evidence="3" id="KW-1003">Cell membrane</keyword>
<comment type="subcellular location">
    <subcellularLocation>
        <location evidence="1">Cell membrane</location>
        <topology evidence="1">Multi-pass membrane protein</topology>
    </subcellularLocation>
</comment>
<keyword evidence="2" id="KW-0813">Transport</keyword>
<dbReference type="PANTHER" id="PTHR23517">
    <property type="entry name" value="RESISTANCE PROTEIN MDTM, PUTATIVE-RELATED-RELATED"/>
    <property type="match status" value="1"/>
</dbReference>
<feature type="transmembrane region" description="Helical" evidence="7">
    <location>
        <begin position="131"/>
        <end position="157"/>
    </location>
</feature>
<name>A0A5D4FVQ3_9CORY</name>
<dbReference type="Pfam" id="PF07690">
    <property type="entry name" value="MFS_1"/>
    <property type="match status" value="1"/>
</dbReference>
<comment type="caution">
    <text evidence="9">The sequence shown here is derived from an EMBL/GenBank/DDBJ whole genome shotgun (WGS) entry which is preliminary data.</text>
</comment>
<keyword evidence="6 7" id="KW-0472">Membrane</keyword>
<sequence length="392" mass="40507">MTRRTLPLALYAFPLVAGFMLPNLATPLMELWRADIGFSAGTLTLIFIMYLGGLAPAFLLAPGLSDSWGRKRTQQVAVVLGIVSCLLYVLADSIPVLLLARILTGLCSGTLLVLGPSAVQGMASEDESSKATLTATLGIAIGLAGGPLFAGVVAQLAPWPTKTVFVLMALLLAISLVVVGTEPETERKPRRDLLPHKGLGRRDNRVVIAGLGAFGPGMTAAGIVLALSPTLLNGISETSGPLGAGLIAGGMYAVSPIAQSVVRRLHSLAHIRLSLVLIALAMCSFGIAMTQQSVWILLLSAVLIGAGQGISNLGSFGLIHQEVHEESVPGATALLSLGTYVAASVVPLAGGYLIDLTGLPVASLCMALGVILMVAVGSVFARQSYIDQTRTT</sequence>
<dbReference type="PANTHER" id="PTHR23517:SF13">
    <property type="entry name" value="MAJOR FACILITATOR SUPERFAMILY MFS_1"/>
    <property type="match status" value="1"/>
</dbReference>
<feature type="transmembrane region" description="Helical" evidence="7">
    <location>
        <begin position="42"/>
        <end position="61"/>
    </location>
</feature>
<evidence type="ECO:0000256" key="5">
    <source>
        <dbReference type="ARBA" id="ARBA00022989"/>
    </source>
</evidence>
<evidence type="ECO:0000313" key="10">
    <source>
        <dbReference type="Proteomes" id="UP000324726"/>
    </source>
</evidence>
<evidence type="ECO:0000313" key="9">
    <source>
        <dbReference type="EMBL" id="TYR19852.1"/>
    </source>
</evidence>
<evidence type="ECO:0000256" key="4">
    <source>
        <dbReference type="ARBA" id="ARBA00022692"/>
    </source>
</evidence>
<reference evidence="9 10" key="1">
    <citation type="submission" date="2019-08" db="EMBL/GenBank/DDBJ databases">
        <title>Draft genome of C. urealyticum strain VH4248.</title>
        <authorList>
            <person name="Navas J."/>
        </authorList>
    </citation>
    <scope>NUCLEOTIDE SEQUENCE [LARGE SCALE GENOMIC DNA]</scope>
    <source>
        <strain evidence="9 10">VH4248</strain>
    </source>
</reference>
<dbReference type="SUPFAM" id="SSF103473">
    <property type="entry name" value="MFS general substrate transporter"/>
    <property type="match status" value="1"/>
</dbReference>
<dbReference type="PROSITE" id="PS50850">
    <property type="entry name" value="MFS"/>
    <property type="match status" value="1"/>
</dbReference>
<dbReference type="InterPro" id="IPR050171">
    <property type="entry name" value="MFS_Transporters"/>
</dbReference>
<keyword evidence="5 7" id="KW-1133">Transmembrane helix</keyword>
<protein>
    <submittedName>
        <fullName evidence="9">MFS transporter</fullName>
    </submittedName>
</protein>
<evidence type="ECO:0000259" key="8">
    <source>
        <dbReference type="PROSITE" id="PS50850"/>
    </source>
</evidence>
<keyword evidence="4 7" id="KW-0812">Transmembrane</keyword>
<feature type="transmembrane region" description="Helical" evidence="7">
    <location>
        <begin position="295"/>
        <end position="319"/>
    </location>
</feature>
<feature type="transmembrane region" description="Helical" evidence="7">
    <location>
        <begin position="163"/>
        <end position="181"/>
    </location>
</feature>
<dbReference type="InterPro" id="IPR020846">
    <property type="entry name" value="MFS_dom"/>
</dbReference>